<feature type="compositionally biased region" description="Polar residues" evidence="7">
    <location>
        <begin position="611"/>
        <end position="622"/>
    </location>
</feature>
<gene>
    <name evidence="10" type="primary">LOC106474257</name>
</gene>
<feature type="compositionally biased region" description="Polar residues" evidence="7">
    <location>
        <begin position="683"/>
        <end position="695"/>
    </location>
</feature>
<dbReference type="Pfam" id="PF11618">
    <property type="entry name" value="C2-C2_1"/>
    <property type="match status" value="1"/>
</dbReference>
<evidence type="ECO:0000313" key="9">
    <source>
        <dbReference type="Proteomes" id="UP000694941"/>
    </source>
</evidence>
<proteinExistence type="inferred from homology"/>
<dbReference type="InterPro" id="IPR000008">
    <property type="entry name" value="C2_dom"/>
</dbReference>
<feature type="compositionally biased region" description="Polar residues" evidence="7">
    <location>
        <begin position="737"/>
        <end position="761"/>
    </location>
</feature>
<accession>A0ABM1BX83</accession>
<dbReference type="Proteomes" id="UP000694941">
    <property type="component" value="Unplaced"/>
</dbReference>
<dbReference type="GeneID" id="106474257"/>
<feature type="compositionally biased region" description="Acidic residues" evidence="7">
    <location>
        <begin position="785"/>
        <end position="803"/>
    </location>
</feature>
<keyword evidence="3 6" id="KW-0175">Coiled coil</keyword>
<keyword evidence="4" id="KW-0969">Cilium</keyword>
<evidence type="ECO:0000256" key="2">
    <source>
        <dbReference type="ARBA" id="ARBA00006042"/>
    </source>
</evidence>
<dbReference type="Gene3D" id="2.60.40.150">
    <property type="entry name" value="C2 domain"/>
    <property type="match status" value="3"/>
</dbReference>
<feature type="compositionally biased region" description="Polar residues" evidence="7">
    <location>
        <begin position="592"/>
        <end position="603"/>
    </location>
</feature>
<evidence type="ECO:0000256" key="7">
    <source>
        <dbReference type="SAM" id="MobiDB-lite"/>
    </source>
</evidence>
<dbReference type="RefSeq" id="XP_013790401.2">
    <property type="nucleotide sequence ID" value="XM_013934947.2"/>
</dbReference>
<organism evidence="9 10">
    <name type="scientific">Limulus polyphemus</name>
    <name type="common">Atlantic horseshoe crab</name>
    <dbReference type="NCBI Taxonomy" id="6850"/>
    <lineage>
        <taxon>Eukaryota</taxon>
        <taxon>Metazoa</taxon>
        <taxon>Ecdysozoa</taxon>
        <taxon>Arthropoda</taxon>
        <taxon>Chelicerata</taxon>
        <taxon>Merostomata</taxon>
        <taxon>Xiphosura</taxon>
        <taxon>Limulidae</taxon>
        <taxon>Limulus</taxon>
    </lineage>
</organism>
<feature type="domain" description="C2" evidence="8">
    <location>
        <begin position="384"/>
        <end position="508"/>
    </location>
</feature>
<dbReference type="InterPro" id="IPR041091">
    <property type="entry name" value="RPGRIP1_C"/>
</dbReference>
<evidence type="ECO:0000259" key="8">
    <source>
        <dbReference type="PROSITE" id="PS50004"/>
    </source>
</evidence>
<dbReference type="SMART" id="SM00239">
    <property type="entry name" value="C2"/>
    <property type="match status" value="1"/>
</dbReference>
<evidence type="ECO:0000256" key="5">
    <source>
        <dbReference type="ARBA" id="ARBA00023273"/>
    </source>
</evidence>
<feature type="compositionally biased region" description="Basic and acidic residues" evidence="7">
    <location>
        <begin position="561"/>
        <end position="573"/>
    </location>
</feature>
<evidence type="ECO:0000256" key="4">
    <source>
        <dbReference type="ARBA" id="ARBA00023069"/>
    </source>
</evidence>
<evidence type="ECO:0000256" key="3">
    <source>
        <dbReference type="ARBA" id="ARBA00023054"/>
    </source>
</evidence>
<dbReference type="PANTHER" id="PTHR14240">
    <property type="entry name" value="RETINITIS PIGMENTOSA GTPASE REGULATOR-INTERACTING PROTEIN"/>
    <property type="match status" value="1"/>
</dbReference>
<dbReference type="PROSITE" id="PS50004">
    <property type="entry name" value="C2"/>
    <property type="match status" value="1"/>
</dbReference>
<protein>
    <submittedName>
        <fullName evidence="10">Protein fantom-like</fullName>
    </submittedName>
</protein>
<dbReference type="CDD" id="cd00030">
    <property type="entry name" value="C2"/>
    <property type="match status" value="1"/>
</dbReference>
<dbReference type="SUPFAM" id="SSF49562">
    <property type="entry name" value="C2 domain (Calcium/lipid-binding domain, CaLB)"/>
    <property type="match status" value="2"/>
</dbReference>
<feature type="region of interest" description="Disordered" evidence="7">
    <location>
        <begin position="783"/>
        <end position="813"/>
    </location>
</feature>
<dbReference type="InterPro" id="IPR021656">
    <property type="entry name" value="C2-C2_1"/>
</dbReference>
<evidence type="ECO:0000313" key="10">
    <source>
        <dbReference type="RefSeq" id="XP_013790401.2"/>
    </source>
</evidence>
<feature type="coiled-coil region" evidence="6">
    <location>
        <begin position="100"/>
        <end position="162"/>
    </location>
</feature>
<sequence length="981" mass="111263">MEKTLRHQITLLEATIKADLAEKNSVFDQLTKEKEKYTSLEKQYKELWENHIHLKEKLEEMEQKTKFLTKGGNIDFTDFEEALHLVKKKHENTVQKPEFLMEVTDDRKDVEQQLKQVQIEYADTVTELEKTRNMLLLQYKINQDYQTELEGVNEQHSQKEKEYQTRLEEYAHLLDLRATRIKKLEKQLHDIAYGTKQYKISDPKNDNELNLEDSIPLERGQNFFEIHIDKLNLSKEGLEAMGEEDPAVFLTWAFYEFELQSTPVIKGPQQKFNHTSQYIVRVDDFFLHYLHKETITLELQKTVGTDYITVAACQLSFKEILNQPHGRHHGQQQLIGVKDGSPGVLYGTVKYWIRLKLPMEQALRLYKERSKALGYVDGNISTSQAALKTLDKRPNPEERINELHIKLIKCTGLKARRGDIQPSAYCVYKFYDLPDQDTLIIPASNSPLFNDHRTFPLHMDREVDTYLRTKNLDIFVFDDTDPDLASYLGKVSIPLLALARDKAIKGMFELRNESKETTGTIEVSLYWQYTYLSPPPTTGIPKPADELEEEESAIEDCSTGDPKKQQNLDRVEKLSSQSEVVKQDVDREEGFISSSQNRLSTPGLQPCSRATHFQSPVASSTPVKPPRGVGTSSSRDKNERSKSFVAAMSAGYHPSSSSEDGDDDDASVSAKPRISSAEPGPSKTLQNQASPTPGTSEVMYESHLLEPVNSNFSEQQIPVQKFKPEPTPRRSLKHTGALSTISSEESAGNGPTTQSVTNNNLEGQTCDTVVSTLPETIMKECCSNPEEEDDSVDGDDESEESAEEVVVTSSPQHLLTRPHDTVLVEVSRLSLLEGAAILADNNVEMLFVEYKFLDFPAAELETPFSLPKPHPPHYITFNFRKVFQVDSVNHMREREMLAAMLDSPTSARLTFTVVSEPPEDKQDLDCEDVGYAYVDLREIVQKKQDVIGKELNIHDATDEQTIIGKLTVTVQCVAALENMRS</sequence>
<comment type="subcellular location">
    <subcellularLocation>
        <location evidence="1">Cell projection</location>
        <location evidence="1">Cilium</location>
    </subcellularLocation>
</comment>
<evidence type="ECO:0000256" key="1">
    <source>
        <dbReference type="ARBA" id="ARBA00004138"/>
    </source>
</evidence>
<feature type="compositionally biased region" description="Basic and acidic residues" evidence="7">
    <location>
        <begin position="581"/>
        <end position="590"/>
    </location>
</feature>
<dbReference type="InterPro" id="IPR035892">
    <property type="entry name" value="C2_domain_sf"/>
</dbReference>
<dbReference type="PANTHER" id="PTHR14240:SF1">
    <property type="entry name" value="PROTEIN FANTOM-RELATED"/>
    <property type="match status" value="1"/>
</dbReference>
<comment type="similarity">
    <text evidence="2">Belongs to the RPGRIP1 family.</text>
</comment>
<feature type="region of interest" description="Disordered" evidence="7">
    <location>
        <begin position="554"/>
        <end position="761"/>
    </location>
</feature>
<dbReference type="Pfam" id="PF00168">
    <property type="entry name" value="C2"/>
    <property type="match status" value="1"/>
</dbReference>
<feature type="compositionally biased region" description="Polar residues" evidence="7">
    <location>
        <begin position="708"/>
        <end position="718"/>
    </location>
</feature>
<dbReference type="InterPro" id="IPR031139">
    <property type="entry name" value="RPGRIP1_fam"/>
</dbReference>
<keyword evidence="9" id="KW-1185">Reference proteome</keyword>
<evidence type="ECO:0000256" key="6">
    <source>
        <dbReference type="SAM" id="Coils"/>
    </source>
</evidence>
<keyword evidence="5" id="KW-0966">Cell projection</keyword>
<name>A0ABM1BX83_LIMPO</name>
<reference evidence="10" key="1">
    <citation type="submission" date="2025-08" db="UniProtKB">
        <authorList>
            <consortium name="RefSeq"/>
        </authorList>
    </citation>
    <scope>IDENTIFICATION</scope>
    <source>
        <tissue evidence="10">Muscle</tissue>
    </source>
</reference>
<dbReference type="Pfam" id="PF18111">
    <property type="entry name" value="RPGR1_C"/>
    <property type="match status" value="1"/>
</dbReference>